<dbReference type="Gene3D" id="1.20.1050.140">
    <property type="match status" value="1"/>
</dbReference>
<proteinExistence type="predicted"/>
<sequence length="278" mass="31033">MKYGFFPGCTYSSSAGYKESTEAVSKILGTELIEIEDWNCCGATSYWSTQDIPAYVLPARIMALAEKQNLKQIVNVCNACYSTLRKAKEKLSKDDELLEKVNISLAEEKLKYSGQVDIRHYLEVIVNDLEPDDIKNHVNVDIKDVIVAPYYGCQLNRPWGDLDNPHYPTMLDRLCKIIGAGVLSDYSAKTSCCGAACIMPHNKECLSLNQRIVSDALFKGAKVISTICPLCQLNVDASQLKLNLTKIPVLYFTQLMGLAFGLNERELGMEKLIVPFKI</sequence>
<dbReference type="InterPro" id="IPR004017">
    <property type="entry name" value="Cys_rich_dom"/>
</dbReference>
<comment type="caution">
    <text evidence="3">The sequence shown here is derived from an EMBL/GenBank/DDBJ whole genome shotgun (WGS) entry which is preliminary data.</text>
</comment>
<dbReference type="PANTHER" id="PTHR42947:SF1">
    <property type="entry name" value="COB--COM HETERODISULFIDE REDUCTASE SUBUNIT B 1"/>
    <property type="match status" value="1"/>
</dbReference>
<gene>
    <name evidence="3" type="primary">hdrB</name>
    <name evidence="3" type="ORF">OMM_01218</name>
</gene>
<dbReference type="InterPro" id="IPR051278">
    <property type="entry name" value="HdrB/HdrD_reductase"/>
</dbReference>
<evidence type="ECO:0000313" key="4">
    <source>
        <dbReference type="Proteomes" id="UP000189670"/>
    </source>
</evidence>
<feature type="domain" description="Cysteine-rich" evidence="2">
    <location>
        <begin position="147"/>
        <end position="235"/>
    </location>
</feature>
<dbReference type="GO" id="GO:0016491">
    <property type="term" value="F:oxidoreductase activity"/>
    <property type="evidence" value="ECO:0007669"/>
    <property type="project" value="UniProtKB-KW"/>
</dbReference>
<dbReference type="AlphaFoldDB" id="A0A1V1PDY7"/>
<dbReference type="PANTHER" id="PTHR42947">
    <property type="entry name" value="COB--COM HETERODISULFIDE REDUCTASE SUBUNIT B 1"/>
    <property type="match status" value="1"/>
</dbReference>
<organism evidence="3 4">
    <name type="scientific">Candidatus Magnetoglobus multicellularis str. Araruama</name>
    <dbReference type="NCBI Taxonomy" id="890399"/>
    <lineage>
        <taxon>Bacteria</taxon>
        <taxon>Pseudomonadati</taxon>
        <taxon>Thermodesulfobacteriota</taxon>
        <taxon>Desulfobacteria</taxon>
        <taxon>Desulfobacterales</taxon>
        <taxon>Desulfobacteraceae</taxon>
        <taxon>Candidatus Magnetoglobus</taxon>
    </lineage>
</organism>
<dbReference type="Pfam" id="PF02754">
    <property type="entry name" value="CCG"/>
    <property type="match status" value="2"/>
</dbReference>
<dbReference type="EMBL" id="ATBP01000089">
    <property type="protein sequence ID" value="ETR73087.1"/>
    <property type="molecule type" value="Genomic_DNA"/>
</dbReference>
<reference evidence="4" key="1">
    <citation type="submission" date="2012-11" db="EMBL/GenBank/DDBJ databases">
        <authorList>
            <person name="Lucero-Rivera Y.E."/>
            <person name="Tovar-Ramirez D."/>
        </authorList>
    </citation>
    <scope>NUCLEOTIDE SEQUENCE [LARGE SCALE GENOMIC DNA]</scope>
    <source>
        <strain evidence="4">Araruama</strain>
    </source>
</reference>
<feature type="domain" description="Cysteine-rich" evidence="2">
    <location>
        <begin position="4"/>
        <end position="85"/>
    </location>
</feature>
<evidence type="ECO:0000259" key="2">
    <source>
        <dbReference type="Pfam" id="PF02754"/>
    </source>
</evidence>
<dbReference type="Proteomes" id="UP000189670">
    <property type="component" value="Unassembled WGS sequence"/>
</dbReference>
<name>A0A1V1PDY7_9BACT</name>
<protein>
    <submittedName>
        <fullName evidence="3">CoB--CoM heterodisulfide reductase subunit B</fullName>
    </submittedName>
</protein>
<evidence type="ECO:0000256" key="1">
    <source>
        <dbReference type="ARBA" id="ARBA00023002"/>
    </source>
</evidence>
<accession>A0A1V1PDY7</accession>
<keyword evidence="1" id="KW-0560">Oxidoreductase</keyword>
<evidence type="ECO:0000313" key="3">
    <source>
        <dbReference type="EMBL" id="ETR73087.1"/>
    </source>
</evidence>